<evidence type="ECO:0000313" key="2">
    <source>
        <dbReference type="EMBL" id="KAG9186311.1"/>
    </source>
</evidence>
<dbReference type="EMBL" id="JAANER010000009">
    <property type="protein sequence ID" value="KAG9186311.1"/>
    <property type="molecule type" value="Genomic_DNA"/>
</dbReference>
<keyword evidence="3" id="KW-1185">Reference proteome</keyword>
<name>A0AAD4I783_9PLEO</name>
<dbReference type="AlphaFoldDB" id="A0AAD4I783"/>
<sequence length="738" mass="81230">MTSSTQLVMALSIIAGTGGLIQLGLSISDIALCVDLGKKFGNFVRAGQNDSDLFEILSEDREALFRRRGLVDAVDMEKTWPRVQFLHRGMKKIGNIVESPASGSPSPELNRKKKSGDASGRVDRFTWIMVAIVSALDGCLPSSVIQELLIRVFVEVLAREDEIVAALRITTKKNVESWRSFRCARNIAFSIKQEMHKSLSNGVVDQRHMRAIPQLNEAEMADTQNMLVWLLRGDLTVFSVMSPITFSIAESWGKIKLDLCTDGNPTHEGQACVTYHREGHMIGGSRSSIGPIPRGLGSRPLQISWPRDKPESMIDVLGVGRSLEDAMLQAWQRGTDAADDLALVGKADLPYGSINEIYYILEVTSGARVSRRYGPHIGMLADQGFPTDTKKILETLEWILVGEPPDSSRWLQNHVAQDYLLRVDSAAVLRDVEYNQVFFKYQACVFGFYYQLLRSVLCFNLVEPAAFFHGIWGVHSTTFLAMCTQLGRSLRRDERASRAHILYVLSAMYNGRRKIFSTTSPLPRLVGVLGPISVLALPLIRTTDDPERISKIAVVDLPIVDLNAESADADLMASEGGGIRFAFPTEPNHAAALTRPTGPTNEWVVYPYMSMALSGESTSGVVMAALCGRRLVGWFNPLAADISFLSSAYLRESPSEEGVVAFEVKDEHWETGKALQPDPNHRGFAFGVVHSHGSPSLRYAAAGFYAETGEEVVIARSAKEFSGAFGRLQGQDQGIVIA</sequence>
<reference evidence="2" key="1">
    <citation type="submission" date="2021-07" db="EMBL/GenBank/DDBJ databases">
        <title>Genome Resource of American Ginseng Black Spot Pathogen Alternaria panax.</title>
        <authorList>
            <person name="Qiu C."/>
            <person name="Wang W."/>
            <person name="Liu Z."/>
        </authorList>
    </citation>
    <scope>NUCLEOTIDE SEQUENCE</scope>
    <source>
        <strain evidence="2">BNCC115425</strain>
    </source>
</reference>
<proteinExistence type="predicted"/>
<feature type="region of interest" description="Disordered" evidence="1">
    <location>
        <begin position="96"/>
        <end position="118"/>
    </location>
</feature>
<accession>A0AAD4I783</accession>
<dbReference type="Proteomes" id="UP001199106">
    <property type="component" value="Unassembled WGS sequence"/>
</dbReference>
<evidence type="ECO:0000313" key="3">
    <source>
        <dbReference type="Proteomes" id="UP001199106"/>
    </source>
</evidence>
<gene>
    <name evidence="2" type="ORF">G6011_02867</name>
</gene>
<protein>
    <submittedName>
        <fullName evidence="2">Uncharacterized protein</fullName>
    </submittedName>
</protein>
<organism evidence="2 3">
    <name type="scientific">Alternaria panax</name>
    <dbReference type="NCBI Taxonomy" id="48097"/>
    <lineage>
        <taxon>Eukaryota</taxon>
        <taxon>Fungi</taxon>
        <taxon>Dikarya</taxon>
        <taxon>Ascomycota</taxon>
        <taxon>Pezizomycotina</taxon>
        <taxon>Dothideomycetes</taxon>
        <taxon>Pleosporomycetidae</taxon>
        <taxon>Pleosporales</taxon>
        <taxon>Pleosporineae</taxon>
        <taxon>Pleosporaceae</taxon>
        <taxon>Alternaria</taxon>
        <taxon>Alternaria sect. Panax</taxon>
    </lineage>
</organism>
<evidence type="ECO:0000256" key="1">
    <source>
        <dbReference type="SAM" id="MobiDB-lite"/>
    </source>
</evidence>
<comment type="caution">
    <text evidence="2">The sequence shown here is derived from an EMBL/GenBank/DDBJ whole genome shotgun (WGS) entry which is preliminary data.</text>
</comment>